<dbReference type="Gene3D" id="2.40.128.520">
    <property type="match status" value="1"/>
</dbReference>
<evidence type="ECO:0000259" key="2">
    <source>
        <dbReference type="Pfam" id="PF09917"/>
    </source>
</evidence>
<keyword evidence="4" id="KW-1185">Reference proteome</keyword>
<dbReference type="Proteomes" id="UP000326509">
    <property type="component" value="Unassembled WGS sequence"/>
</dbReference>
<keyword evidence="1" id="KW-0732">Signal</keyword>
<evidence type="ECO:0000256" key="1">
    <source>
        <dbReference type="SAM" id="SignalP"/>
    </source>
</evidence>
<reference evidence="3 4" key="1">
    <citation type="submission" date="2019-08" db="EMBL/GenBank/DDBJ databases">
        <title>Draft genome sequence of Ulvibacter marinus type strain NBRC 109484.</title>
        <authorList>
            <person name="Kawano K."/>
            <person name="Ushijima N."/>
            <person name="Kihara M."/>
            <person name="Itoh H."/>
        </authorList>
    </citation>
    <scope>NUCLEOTIDE SEQUENCE [LARGE SCALE GENOMIC DNA]</scope>
    <source>
        <strain evidence="3 4">NBRC 109484</strain>
    </source>
</reference>
<dbReference type="Pfam" id="PF09917">
    <property type="entry name" value="DUF2147"/>
    <property type="match status" value="1"/>
</dbReference>
<name>A0A5J4J045_9FLAO</name>
<feature type="chain" id="PRO_5023889777" description="DUF2147 domain-containing protein" evidence="1">
    <location>
        <begin position="21"/>
        <end position="142"/>
    </location>
</feature>
<dbReference type="OrthoDB" id="9814399at2"/>
<proteinExistence type="predicted"/>
<dbReference type="EMBL" id="BKCG01000002">
    <property type="protein sequence ID" value="GER59201.1"/>
    <property type="molecule type" value="Genomic_DNA"/>
</dbReference>
<comment type="caution">
    <text evidence="3">The sequence shown here is derived from an EMBL/GenBank/DDBJ whole genome shotgun (WGS) entry which is preliminary data.</text>
</comment>
<evidence type="ECO:0000313" key="4">
    <source>
        <dbReference type="Proteomes" id="UP000326509"/>
    </source>
</evidence>
<feature type="domain" description="DUF2147" evidence="2">
    <location>
        <begin position="25"/>
        <end position="140"/>
    </location>
</feature>
<feature type="signal peptide" evidence="1">
    <location>
        <begin position="1"/>
        <end position="20"/>
    </location>
</feature>
<evidence type="ECO:0000313" key="3">
    <source>
        <dbReference type="EMBL" id="GER59201.1"/>
    </source>
</evidence>
<dbReference type="RefSeq" id="WP_151673270.1">
    <property type="nucleotide sequence ID" value="NZ_BKCG01000002.1"/>
</dbReference>
<organism evidence="3 4">
    <name type="scientific">Patiriisocius marinus</name>
    <dbReference type="NCBI Taxonomy" id="1397112"/>
    <lineage>
        <taxon>Bacteria</taxon>
        <taxon>Pseudomonadati</taxon>
        <taxon>Bacteroidota</taxon>
        <taxon>Flavobacteriia</taxon>
        <taxon>Flavobacteriales</taxon>
        <taxon>Flavobacteriaceae</taxon>
        <taxon>Patiriisocius</taxon>
    </lineage>
</organism>
<accession>A0A5J4J045</accession>
<dbReference type="InterPro" id="IPR019223">
    <property type="entry name" value="DUF2147"/>
</dbReference>
<dbReference type="PANTHER" id="PTHR36919:SF3">
    <property type="entry name" value="BLL5882 PROTEIN"/>
    <property type="match status" value="1"/>
</dbReference>
<gene>
    <name evidence="3" type="ORF">ULMA_13090</name>
</gene>
<protein>
    <recommendedName>
        <fullName evidence="2">DUF2147 domain-containing protein</fullName>
    </recommendedName>
</protein>
<sequence length="142" mass="16091">MKSIITIVALSLLTISSAFAQDVFGKWKTVDDKTGEAKSILEIFEKDGKAYGRVLEILNKEHKDDVCEECEGENKGKPIEGLVIMKALEKDDNEWNDGTIMDPESGKEYSCYIKLQSNDKLKVRGYLGFAALGRTQYWYRVQ</sequence>
<dbReference type="AlphaFoldDB" id="A0A5J4J045"/>
<dbReference type="PANTHER" id="PTHR36919">
    <property type="entry name" value="BLR1215 PROTEIN"/>
    <property type="match status" value="1"/>
</dbReference>